<dbReference type="NCBIfam" id="TIGR00732">
    <property type="entry name" value="dprA"/>
    <property type="match status" value="1"/>
</dbReference>
<evidence type="ECO:0000259" key="3">
    <source>
        <dbReference type="Pfam" id="PF17782"/>
    </source>
</evidence>
<evidence type="ECO:0000259" key="2">
    <source>
        <dbReference type="Pfam" id="PF02481"/>
    </source>
</evidence>
<dbReference type="GO" id="GO:0009294">
    <property type="term" value="P:DNA-mediated transformation"/>
    <property type="evidence" value="ECO:0007669"/>
    <property type="project" value="InterPro"/>
</dbReference>
<dbReference type="InterPro" id="IPR041614">
    <property type="entry name" value="DprA_WH"/>
</dbReference>
<dbReference type="Pfam" id="PF17782">
    <property type="entry name" value="WHD_DprA"/>
    <property type="match status" value="1"/>
</dbReference>
<name>A0AA35UDR1_METCP</name>
<dbReference type="PANTHER" id="PTHR43022:SF1">
    <property type="entry name" value="PROTEIN SMF"/>
    <property type="match status" value="1"/>
</dbReference>
<dbReference type="AlphaFoldDB" id="A0AA35UDR1"/>
<sequence>MTEEALRCWLALVRLPGVGPRRAVSLLERFGSVCAVFAQPRDSYGGLRLSGEALDRLMRPRWEEVEADLAWLSQPGHGCLTLHDREYPALLREIPDPPVLLFTRGDATVLRRKQIAIVGSRNPTAMGERTARRFAAALSRAGLVVTSGLAAGIDAAGHEGALEAGSATVAVFGCGPDRVYPSRHQRLADAIVGSGGVLVSEAPPGTPPSREGFPRRNRIISGLSLGVLVVEAALQSGSLITARQAMEQGREVFAIPGSIFDPLARGCNALIREGAKLVESVPDILEELGALAGFVDRQERLPAVPPADAEAARILAHIAYAPTSVDTLVAATGYTANLIASKLVLLEMEGHVAAAPGGGYCRIK</sequence>
<reference evidence="4" key="1">
    <citation type="submission" date="2023-03" db="EMBL/GenBank/DDBJ databases">
        <authorList>
            <person name="Pearce D."/>
        </authorList>
    </citation>
    <scope>NUCLEOTIDE SEQUENCE</scope>
    <source>
        <strain evidence="4">Mc</strain>
    </source>
</reference>
<dbReference type="SUPFAM" id="SSF102405">
    <property type="entry name" value="MCP/YpsA-like"/>
    <property type="match status" value="1"/>
</dbReference>
<dbReference type="InterPro" id="IPR003488">
    <property type="entry name" value="DprA"/>
</dbReference>
<evidence type="ECO:0000313" key="5">
    <source>
        <dbReference type="Proteomes" id="UP001158598"/>
    </source>
</evidence>
<protein>
    <submittedName>
        <fullName evidence="4">Protein Smf</fullName>
    </submittedName>
</protein>
<dbReference type="EMBL" id="OX458332">
    <property type="protein sequence ID" value="CAI8808400.1"/>
    <property type="molecule type" value="Genomic_DNA"/>
</dbReference>
<dbReference type="Pfam" id="PF02481">
    <property type="entry name" value="DNA_processg_A"/>
    <property type="match status" value="1"/>
</dbReference>
<dbReference type="Gene3D" id="3.40.50.450">
    <property type="match status" value="1"/>
</dbReference>
<evidence type="ECO:0000313" key="4">
    <source>
        <dbReference type="EMBL" id="CAI8808400.1"/>
    </source>
</evidence>
<accession>A0AA35UDR1</accession>
<evidence type="ECO:0000256" key="1">
    <source>
        <dbReference type="ARBA" id="ARBA00006525"/>
    </source>
</evidence>
<dbReference type="Gene3D" id="1.10.10.10">
    <property type="entry name" value="Winged helix-like DNA-binding domain superfamily/Winged helix DNA-binding domain"/>
    <property type="match status" value="1"/>
</dbReference>
<gene>
    <name evidence="4" type="primary">smf</name>
    <name evidence="4" type="ORF">MCNOR_1704</name>
</gene>
<comment type="similarity">
    <text evidence="1">Belongs to the DprA/Smf family.</text>
</comment>
<organism evidence="4 5">
    <name type="scientific">Methylococcus capsulatus</name>
    <dbReference type="NCBI Taxonomy" id="414"/>
    <lineage>
        <taxon>Bacteria</taxon>
        <taxon>Pseudomonadati</taxon>
        <taxon>Pseudomonadota</taxon>
        <taxon>Gammaproteobacteria</taxon>
        <taxon>Methylococcales</taxon>
        <taxon>Methylococcaceae</taxon>
        <taxon>Methylococcus</taxon>
    </lineage>
</organism>
<dbReference type="InterPro" id="IPR036388">
    <property type="entry name" value="WH-like_DNA-bd_sf"/>
</dbReference>
<feature type="domain" description="DprA winged helix" evidence="3">
    <location>
        <begin position="302"/>
        <end position="358"/>
    </location>
</feature>
<dbReference type="RefSeq" id="WP_282213156.1">
    <property type="nucleotide sequence ID" value="NZ_OX458332.1"/>
</dbReference>
<dbReference type="InterPro" id="IPR057666">
    <property type="entry name" value="DrpA_SLOG"/>
</dbReference>
<dbReference type="Proteomes" id="UP001158598">
    <property type="component" value="Chromosome"/>
</dbReference>
<dbReference type="PANTHER" id="PTHR43022">
    <property type="entry name" value="PROTEIN SMF"/>
    <property type="match status" value="1"/>
</dbReference>
<feature type="domain" description="Smf/DprA SLOG" evidence="2">
    <location>
        <begin position="79"/>
        <end position="288"/>
    </location>
</feature>
<proteinExistence type="inferred from homology"/>